<name>A0ABQ4X3N0_9ASTR</name>
<dbReference type="PROSITE" id="PS50878">
    <property type="entry name" value="RT_POL"/>
    <property type="match status" value="1"/>
</dbReference>
<dbReference type="InterPro" id="IPR000477">
    <property type="entry name" value="RT_dom"/>
</dbReference>
<dbReference type="CDD" id="cd01650">
    <property type="entry name" value="RT_nLTR_like"/>
    <property type="match status" value="1"/>
</dbReference>
<comment type="caution">
    <text evidence="2">The sequence shown here is derived from an EMBL/GenBank/DDBJ whole genome shotgun (WGS) entry which is preliminary data.</text>
</comment>
<gene>
    <name evidence="2" type="ORF">Tco_0654399</name>
</gene>
<accession>A0ABQ4X3N0</accession>
<reference evidence="2" key="2">
    <citation type="submission" date="2022-01" db="EMBL/GenBank/DDBJ databases">
        <authorList>
            <person name="Yamashiro T."/>
            <person name="Shiraishi A."/>
            <person name="Satake H."/>
            <person name="Nakayama K."/>
        </authorList>
    </citation>
    <scope>NUCLEOTIDE SEQUENCE</scope>
</reference>
<feature type="domain" description="Reverse transcriptase" evidence="1">
    <location>
        <begin position="80"/>
        <end position="370"/>
    </location>
</feature>
<dbReference type="PANTHER" id="PTHR33116:SF86">
    <property type="entry name" value="REVERSE TRANSCRIPTASE DOMAIN-CONTAINING PROTEIN"/>
    <property type="match status" value="1"/>
</dbReference>
<dbReference type="EMBL" id="BQNB010009162">
    <property type="protein sequence ID" value="GJS59615.1"/>
    <property type="molecule type" value="Genomic_DNA"/>
</dbReference>
<dbReference type="Proteomes" id="UP001151760">
    <property type="component" value="Unassembled WGS sequence"/>
</dbReference>
<keyword evidence="2" id="KW-0548">Nucleotidyltransferase</keyword>
<dbReference type="Pfam" id="PF00078">
    <property type="entry name" value="RVT_1"/>
    <property type="match status" value="1"/>
</dbReference>
<sequence>MWLRDESIHQVIADTWASCLANGLEHDPCAILKECAIKLSEWNKSRFDASTWEEQRALREEIKELLTREEIMWKQRSRIQWLREGDKNTRFFHSRASNRRKHNNILRLKGEDGISVVEDIDQCLTDDDKVALERQVTSTEVHEALMQMTPSKAPGPDDRVITDNAIVAFEALHWLKNKRGGRKGAMTLKVDMSKAYDRVEWPFIQAVLAKFRFPSHFSNLIMACVSSVSFAFNINGQVSSHVTPTRGLRQGDPISPYLFIMCAEALSYMIRKAVTRGYIHGVKVCRGAPEISHLFFADDSIFFTRASVEECYKLKGMLERYCKASGQVINYEKSKISLSTNVDPSTRTRIIESLEVHEVANQSKYLGLPSIIGRSKKLVFQAILDKIKKKLSGWKEKTLSIGGKEVLIKSVAQAIPMYVMNIFLLPDTLINDIHKVALTYLWVELMG</sequence>
<keyword evidence="3" id="KW-1185">Reference proteome</keyword>
<evidence type="ECO:0000313" key="2">
    <source>
        <dbReference type="EMBL" id="GJS59615.1"/>
    </source>
</evidence>
<organism evidence="2 3">
    <name type="scientific">Tanacetum coccineum</name>
    <dbReference type="NCBI Taxonomy" id="301880"/>
    <lineage>
        <taxon>Eukaryota</taxon>
        <taxon>Viridiplantae</taxon>
        <taxon>Streptophyta</taxon>
        <taxon>Embryophyta</taxon>
        <taxon>Tracheophyta</taxon>
        <taxon>Spermatophyta</taxon>
        <taxon>Magnoliopsida</taxon>
        <taxon>eudicotyledons</taxon>
        <taxon>Gunneridae</taxon>
        <taxon>Pentapetalae</taxon>
        <taxon>asterids</taxon>
        <taxon>campanulids</taxon>
        <taxon>Asterales</taxon>
        <taxon>Asteraceae</taxon>
        <taxon>Asteroideae</taxon>
        <taxon>Anthemideae</taxon>
        <taxon>Anthemidinae</taxon>
        <taxon>Tanacetum</taxon>
    </lineage>
</organism>
<dbReference type="SUPFAM" id="SSF56672">
    <property type="entry name" value="DNA/RNA polymerases"/>
    <property type="match status" value="1"/>
</dbReference>
<dbReference type="PANTHER" id="PTHR33116">
    <property type="entry name" value="REVERSE TRANSCRIPTASE ZINC-BINDING DOMAIN-CONTAINING PROTEIN-RELATED-RELATED"/>
    <property type="match status" value="1"/>
</dbReference>
<proteinExistence type="predicted"/>
<dbReference type="GO" id="GO:0003964">
    <property type="term" value="F:RNA-directed DNA polymerase activity"/>
    <property type="evidence" value="ECO:0007669"/>
    <property type="project" value="UniProtKB-KW"/>
</dbReference>
<reference evidence="2" key="1">
    <citation type="journal article" date="2022" name="Int. J. Mol. Sci.">
        <title>Draft Genome of Tanacetum Coccineum: Genomic Comparison of Closely Related Tanacetum-Family Plants.</title>
        <authorList>
            <person name="Yamashiro T."/>
            <person name="Shiraishi A."/>
            <person name="Nakayama K."/>
            <person name="Satake H."/>
        </authorList>
    </citation>
    <scope>NUCLEOTIDE SEQUENCE</scope>
</reference>
<evidence type="ECO:0000313" key="3">
    <source>
        <dbReference type="Proteomes" id="UP001151760"/>
    </source>
</evidence>
<keyword evidence="2" id="KW-0695">RNA-directed DNA polymerase</keyword>
<evidence type="ECO:0000259" key="1">
    <source>
        <dbReference type="PROSITE" id="PS50878"/>
    </source>
</evidence>
<dbReference type="InterPro" id="IPR043502">
    <property type="entry name" value="DNA/RNA_pol_sf"/>
</dbReference>
<keyword evidence="2" id="KW-0808">Transferase</keyword>
<protein>
    <submittedName>
        <fullName evidence="2">Reverse transcriptase</fullName>
    </submittedName>
</protein>